<keyword evidence="2" id="KW-1185">Reference proteome</keyword>
<organism evidence="1 2">
    <name type="scientific">Aphanomyces euteiches</name>
    <dbReference type="NCBI Taxonomy" id="100861"/>
    <lineage>
        <taxon>Eukaryota</taxon>
        <taxon>Sar</taxon>
        <taxon>Stramenopiles</taxon>
        <taxon>Oomycota</taxon>
        <taxon>Saprolegniomycetes</taxon>
        <taxon>Saprolegniales</taxon>
        <taxon>Verrucalvaceae</taxon>
        <taxon>Aphanomyces</taxon>
    </lineage>
</organism>
<name>A0A6G0X213_9STRA</name>
<protein>
    <submittedName>
        <fullName evidence="1">Uncharacterized protein</fullName>
    </submittedName>
</protein>
<sequence length="191" mass="21928">MQWKLDAMPHHPRPAMLCRHQPDQSRRQLKSCCCDSTRSRCAIQSCHGCRRGSQEDKPKFVGSLDILVAIIHATKFGTSHLSRNRCLHNRCPRLRAHCPRFHGFCRHFGTRGHNNRTHLRRECHHELSSMDNPNDEACHAHQNPIQVVMTADQRVGTSLLRVWRPSSRWSTTTLDTISLSKIRSGDGSVLR</sequence>
<dbReference type="AlphaFoldDB" id="A0A6G0X213"/>
<accession>A0A6G0X213</accession>
<evidence type="ECO:0000313" key="2">
    <source>
        <dbReference type="Proteomes" id="UP000481153"/>
    </source>
</evidence>
<evidence type="ECO:0000313" key="1">
    <source>
        <dbReference type="EMBL" id="KAF0733861.1"/>
    </source>
</evidence>
<proteinExistence type="predicted"/>
<gene>
    <name evidence="1" type="ORF">Ae201684_009419</name>
</gene>
<comment type="caution">
    <text evidence="1">The sequence shown here is derived from an EMBL/GenBank/DDBJ whole genome shotgun (WGS) entry which is preliminary data.</text>
</comment>
<reference evidence="1 2" key="1">
    <citation type="submission" date="2019-07" db="EMBL/GenBank/DDBJ databases">
        <title>Genomics analysis of Aphanomyces spp. identifies a new class of oomycete effector associated with host adaptation.</title>
        <authorList>
            <person name="Gaulin E."/>
        </authorList>
    </citation>
    <scope>NUCLEOTIDE SEQUENCE [LARGE SCALE GENOMIC DNA]</scope>
    <source>
        <strain evidence="1 2">ATCC 201684</strain>
    </source>
</reference>
<dbReference type="EMBL" id="VJMJ01000119">
    <property type="protein sequence ID" value="KAF0733861.1"/>
    <property type="molecule type" value="Genomic_DNA"/>
</dbReference>
<dbReference type="Proteomes" id="UP000481153">
    <property type="component" value="Unassembled WGS sequence"/>
</dbReference>